<organism evidence="8 9">
    <name type="scientific">Hibiscus trionum</name>
    <name type="common">Flower of an hour</name>
    <dbReference type="NCBI Taxonomy" id="183268"/>
    <lineage>
        <taxon>Eukaryota</taxon>
        <taxon>Viridiplantae</taxon>
        <taxon>Streptophyta</taxon>
        <taxon>Embryophyta</taxon>
        <taxon>Tracheophyta</taxon>
        <taxon>Spermatophyta</taxon>
        <taxon>Magnoliopsida</taxon>
        <taxon>eudicotyledons</taxon>
        <taxon>Gunneridae</taxon>
        <taxon>Pentapetalae</taxon>
        <taxon>rosids</taxon>
        <taxon>malvids</taxon>
        <taxon>Malvales</taxon>
        <taxon>Malvaceae</taxon>
        <taxon>Malvoideae</taxon>
        <taxon>Hibiscus</taxon>
    </lineage>
</organism>
<keyword evidence="4" id="KW-0378">Hydrolase</keyword>
<gene>
    <name evidence="8" type="ORF">HRI_001008200</name>
</gene>
<dbReference type="OrthoDB" id="2747330at2759"/>
<dbReference type="EMBL" id="BSYR01000010">
    <property type="protein sequence ID" value="GMI73389.1"/>
    <property type="molecule type" value="Genomic_DNA"/>
</dbReference>
<proteinExistence type="inferred from homology"/>
<dbReference type="GO" id="GO:0004190">
    <property type="term" value="F:aspartic-type endopeptidase activity"/>
    <property type="evidence" value="ECO:0007669"/>
    <property type="project" value="UniProtKB-KW"/>
</dbReference>
<evidence type="ECO:0000256" key="5">
    <source>
        <dbReference type="ARBA" id="ARBA00023180"/>
    </source>
</evidence>
<dbReference type="Proteomes" id="UP001165190">
    <property type="component" value="Unassembled WGS sequence"/>
</dbReference>
<evidence type="ECO:0000256" key="4">
    <source>
        <dbReference type="ARBA" id="ARBA00022801"/>
    </source>
</evidence>
<keyword evidence="3" id="KW-0064">Aspartyl protease</keyword>
<reference evidence="8" key="1">
    <citation type="submission" date="2023-05" db="EMBL/GenBank/DDBJ databases">
        <title>Genome and transcriptome analyses reveal genes involved in the formation of fine ridges on petal epidermal cells in Hibiscus trionum.</title>
        <authorList>
            <person name="Koshimizu S."/>
            <person name="Masuda S."/>
            <person name="Ishii T."/>
            <person name="Shirasu K."/>
            <person name="Hoshino A."/>
            <person name="Arita M."/>
        </authorList>
    </citation>
    <scope>NUCLEOTIDE SEQUENCE</scope>
    <source>
        <strain evidence="8">Hamamatsu line</strain>
    </source>
</reference>
<dbReference type="Gene3D" id="2.40.70.10">
    <property type="entry name" value="Acid Proteases"/>
    <property type="match status" value="2"/>
</dbReference>
<dbReference type="CDD" id="cd05476">
    <property type="entry name" value="pepsin_A_like_plant"/>
    <property type="match status" value="1"/>
</dbReference>
<dbReference type="InterPro" id="IPR033121">
    <property type="entry name" value="PEPTIDASE_A1"/>
</dbReference>
<evidence type="ECO:0000256" key="6">
    <source>
        <dbReference type="PIRSR" id="PIRSR601461-1"/>
    </source>
</evidence>
<evidence type="ECO:0000256" key="3">
    <source>
        <dbReference type="ARBA" id="ARBA00022750"/>
    </source>
</evidence>
<keyword evidence="5" id="KW-0325">Glycoprotein</keyword>
<dbReference type="Pfam" id="PF14541">
    <property type="entry name" value="TAXi_C"/>
    <property type="match status" value="1"/>
</dbReference>
<dbReference type="InterPro" id="IPR021109">
    <property type="entry name" value="Peptidase_aspartic_dom_sf"/>
</dbReference>
<dbReference type="PRINTS" id="PR00792">
    <property type="entry name" value="PEPSIN"/>
</dbReference>
<keyword evidence="2" id="KW-0645">Protease</keyword>
<feature type="active site" evidence="6">
    <location>
        <position position="363"/>
    </location>
</feature>
<evidence type="ECO:0000259" key="7">
    <source>
        <dbReference type="PROSITE" id="PS51767"/>
    </source>
</evidence>
<dbReference type="PROSITE" id="PS51767">
    <property type="entry name" value="PEPTIDASE_A1"/>
    <property type="match status" value="1"/>
</dbReference>
<dbReference type="AlphaFoldDB" id="A0A9W7H9F7"/>
<accession>A0A9W7H9F7</accession>
<dbReference type="InterPro" id="IPR051708">
    <property type="entry name" value="Plant_Aspart_Prot_A1"/>
</dbReference>
<keyword evidence="9" id="KW-1185">Reference proteome</keyword>
<sequence length="488" mass="55078">MFGFHFRPSKMERSISFVLFSFSMFFIDSDFFFRVHASQSIHGTTKYKLIHRHSPELQNFRRMDLGPPTNSRERMKQLMRSDRARLQTIPQRPVPRRKNAQVEMAKSNNLVELPIRSAADIGTGQYFVSFRVGSPPRKFIMIMDTGSSLTWMKCKYKCRACFKDRVSLHERIFNAKSSRTFRPIPCSSDICKQDLARSFSLQHCPRPSDPCSYDYRYSDGSTVLGLFGNDTAIVRLANGQKVKVPDVIIGCSETILGEFHDIDGVMGLGFEWHSFAVKAAKKFGHKFSYCLVDHLSPSNLVNFLVFGEVNDPTMPKFQYTELILGIVNPFYAVNVSGISIDGIMLDIPPHVWDVKRGGGVIVDSGFSLTQLVKPVFDRVVAAFDAPFSKFKRLPRSNEGPEICFDDTGYKESMMPKLVIHFGDGAKLTPPVKSYVLDAAEGEKCLGFTSTPWPGSMVIGNILQQNHLWEFDLLNSKLGFAPSTCIFES</sequence>
<dbReference type="GO" id="GO:0006508">
    <property type="term" value="P:proteolysis"/>
    <property type="evidence" value="ECO:0007669"/>
    <property type="project" value="UniProtKB-KW"/>
</dbReference>
<comment type="caution">
    <text evidence="8">The sequence shown here is derived from an EMBL/GenBank/DDBJ whole genome shotgun (WGS) entry which is preliminary data.</text>
</comment>
<dbReference type="InterPro" id="IPR034161">
    <property type="entry name" value="Pepsin-like_plant"/>
</dbReference>
<evidence type="ECO:0000256" key="1">
    <source>
        <dbReference type="ARBA" id="ARBA00007447"/>
    </source>
</evidence>
<dbReference type="PANTHER" id="PTHR47967:SF37">
    <property type="entry name" value="ASPARTIC PROTEINASE NEPENTHESIN-1-LIKE"/>
    <property type="match status" value="1"/>
</dbReference>
<dbReference type="InterPro" id="IPR032799">
    <property type="entry name" value="TAXi_C"/>
</dbReference>
<dbReference type="PANTHER" id="PTHR47967">
    <property type="entry name" value="OS07G0603500 PROTEIN-RELATED"/>
    <property type="match status" value="1"/>
</dbReference>
<evidence type="ECO:0000256" key="2">
    <source>
        <dbReference type="ARBA" id="ARBA00022670"/>
    </source>
</evidence>
<evidence type="ECO:0000313" key="9">
    <source>
        <dbReference type="Proteomes" id="UP001165190"/>
    </source>
</evidence>
<dbReference type="InterPro" id="IPR001461">
    <property type="entry name" value="Aspartic_peptidase_A1"/>
</dbReference>
<name>A0A9W7H9F7_HIBTR</name>
<feature type="active site" evidence="6">
    <location>
        <position position="144"/>
    </location>
</feature>
<comment type="similarity">
    <text evidence="1">Belongs to the peptidase A1 family.</text>
</comment>
<dbReference type="SUPFAM" id="SSF50630">
    <property type="entry name" value="Acid proteases"/>
    <property type="match status" value="1"/>
</dbReference>
<dbReference type="FunFam" id="2.40.70.10:FF:000033">
    <property type="entry name" value="Aspartyl protease family protein"/>
    <property type="match status" value="1"/>
</dbReference>
<protein>
    <submittedName>
        <fullName evidence="8">NANA</fullName>
    </submittedName>
</protein>
<evidence type="ECO:0000313" key="8">
    <source>
        <dbReference type="EMBL" id="GMI73389.1"/>
    </source>
</evidence>
<feature type="domain" description="Peptidase A1" evidence="7">
    <location>
        <begin position="126"/>
        <end position="480"/>
    </location>
</feature>
<dbReference type="Pfam" id="PF14543">
    <property type="entry name" value="TAXi_N"/>
    <property type="match status" value="1"/>
</dbReference>
<dbReference type="InterPro" id="IPR032861">
    <property type="entry name" value="TAXi_N"/>
</dbReference>